<evidence type="ECO:0000256" key="1">
    <source>
        <dbReference type="ARBA" id="ARBA00009477"/>
    </source>
</evidence>
<dbReference type="PANTHER" id="PTHR30469">
    <property type="entry name" value="MULTIDRUG RESISTANCE PROTEIN MDTA"/>
    <property type="match status" value="1"/>
</dbReference>
<evidence type="ECO:0000256" key="3">
    <source>
        <dbReference type="SAM" id="SignalP"/>
    </source>
</evidence>
<accession>A0A6L8KAY0</accession>
<evidence type="ECO:0000256" key="2">
    <source>
        <dbReference type="SAM" id="Coils"/>
    </source>
</evidence>
<comment type="similarity">
    <text evidence="1">Belongs to the membrane fusion protein (MFP) (TC 8.A.1) family.</text>
</comment>
<dbReference type="InterPro" id="IPR006143">
    <property type="entry name" value="RND_pump_MFP"/>
</dbReference>
<dbReference type="PANTHER" id="PTHR30469:SF15">
    <property type="entry name" value="HLYD FAMILY OF SECRETION PROTEINS"/>
    <property type="match status" value="1"/>
</dbReference>
<dbReference type="NCBIfam" id="TIGR01730">
    <property type="entry name" value="RND_mfp"/>
    <property type="match status" value="1"/>
</dbReference>
<evidence type="ECO:0000259" key="5">
    <source>
        <dbReference type="Pfam" id="PF25989"/>
    </source>
</evidence>
<dbReference type="RefSeq" id="WP_161007655.1">
    <property type="nucleotide sequence ID" value="NZ_WWCN01000009.1"/>
</dbReference>
<dbReference type="Gene3D" id="2.40.420.20">
    <property type="match status" value="1"/>
</dbReference>
<dbReference type="InterPro" id="IPR058792">
    <property type="entry name" value="Beta-barrel_RND_2"/>
</dbReference>
<name>A0A6L8KAY0_9BURK</name>
<comment type="caution">
    <text evidence="6">The sequence shown here is derived from an EMBL/GenBank/DDBJ whole genome shotgun (WGS) entry which is preliminary data.</text>
</comment>
<feature type="chain" id="PRO_5026761364" evidence="3">
    <location>
        <begin position="33"/>
        <end position="377"/>
    </location>
</feature>
<proteinExistence type="inferred from homology"/>
<keyword evidence="2" id="KW-0175">Coiled coil</keyword>
<feature type="domain" description="CusB-like beta-barrel" evidence="4">
    <location>
        <begin position="222"/>
        <end position="293"/>
    </location>
</feature>
<feature type="signal peptide" evidence="3">
    <location>
        <begin position="1"/>
        <end position="32"/>
    </location>
</feature>
<dbReference type="AlphaFoldDB" id="A0A6L8KAY0"/>
<dbReference type="Pfam" id="PF25954">
    <property type="entry name" value="Beta-barrel_RND_2"/>
    <property type="match status" value="1"/>
</dbReference>
<dbReference type="Proteomes" id="UP000479335">
    <property type="component" value="Unassembled WGS sequence"/>
</dbReference>
<dbReference type="GO" id="GO:0015562">
    <property type="term" value="F:efflux transmembrane transporter activity"/>
    <property type="evidence" value="ECO:0007669"/>
    <property type="project" value="TreeGrafter"/>
</dbReference>
<dbReference type="Gene3D" id="2.40.50.100">
    <property type="match status" value="1"/>
</dbReference>
<dbReference type="InterPro" id="IPR058637">
    <property type="entry name" value="YknX-like_C"/>
</dbReference>
<protein>
    <submittedName>
        <fullName evidence="6">Efflux RND transporter periplasmic adaptor subunit</fullName>
    </submittedName>
</protein>
<dbReference type="GO" id="GO:1990281">
    <property type="term" value="C:efflux pump complex"/>
    <property type="evidence" value="ECO:0007669"/>
    <property type="project" value="TreeGrafter"/>
</dbReference>
<feature type="coiled-coil region" evidence="2">
    <location>
        <begin position="106"/>
        <end position="140"/>
    </location>
</feature>
<keyword evidence="3" id="KW-0732">Signal</keyword>
<evidence type="ECO:0000259" key="4">
    <source>
        <dbReference type="Pfam" id="PF25954"/>
    </source>
</evidence>
<dbReference type="Gene3D" id="1.10.287.470">
    <property type="entry name" value="Helix hairpin bin"/>
    <property type="match status" value="1"/>
</dbReference>
<evidence type="ECO:0000313" key="6">
    <source>
        <dbReference type="EMBL" id="MYM24185.1"/>
    </source>
</evidence>
<reference evidence="6 7" key="1">
    <citation type="submission" date="2019-12" db="EMBL/GenBank/DDBJ databases">
        <title>Novel species isolated from a subtropical stream in China.</title>
        <authorList>
            <person name="Lu H."/>
        </authorList>
    </citation>
    <scope>NUCLEOTIDE SEQUENCE [LARGE SCALE GENOMIC DNA]</scope>
    <source>
        <strain evidence="6 7">FT135W</strain>
    </source>
</reference>
<feature type="domain" description="YknX-like C-terminal permuted SH3-like" evidence="5">
    <location>
        <begin position="300"/>
        <end position="368"/>
    </location>
</feature>
<dbReference type="EMBL" id="WWCN01000009">
    <property type="protein sequence ID" value="MYM24185.1"/>
    <property type="molecule type" value="Genomic_DNA"/>
</dbReference>
<keyword evidence="7" id="KW-1185">Reference proteome</keyword>
<sequence length="377" mass="38968">MKTKLKPVAYILAAAFAVAAAGIAAYAPATQAADEKKPDVPKAALTVTTTKPSSASLPIKLAANGNVAAWQEASVSSESNGLRLTEVRVNVGDVVKAGDVLAVFSAETVNADLAQAQAAVHEAEANAADAAANAARARTLQNSGALSAQQISQYNTAEQTANARIASAKAALASQQLRLKYTKVVAPDSGVISARSATVGAVSNPGTELFRMIRQGRLEWRAEVVAADLRNLKPGVSAIVKAANGSEVTGKVRMIAPTVDPQTRSALVYVDLPQNAGSKDAPFKAGMFASGQFELGASSAMTVPQQAIVVRDGFSFVFRLNADKHVSQIKVQPGRRLGDRIEVLGGLNAETQVVVRGAGFLNDGDLVSVVADTLAAK</sequence>
<evidence type="ECO:0000313" key="7">
    <source>
        <dbReference type="Proteomes" id="UP000479335"/>
    </source>
</evidence>
<gene>
    <name evidence="6" type="ORF">GTP46_16180</name>
</gene>
<dbReference type="Pfam" id="PF25989">
    <property type="entry name" value="YknX_C"/>
    <property type="match status" value="1"/>
</dbReference>
<organism evidence="6 7">
    <name type="scientific">Duganella flavida</name>
    <dbReference type="NCBI Taxonomy" id="2692175"/>
    <lineage>
        <taxon>Bacteria</taxon>
        <taxon>Pseudomonadati</taxon>
        <taxon>Pseudomonadota</taxon>
        <taxon>Betaproteobacteria</taxon>
        <taxon>Burkholderiales</taxon>
        <taxon>Oxalobacteraceae</taxon>
        <taxon>Telluria group</taxon>
        <taxon>Duganella</taxon>
    </lineage>
</organism>
<dbReference type="Gene3D" id="2.40.30.170">
    <property type="match status" value="1"/>
</dbReference>
<dbReference type="SUPFAM" id="SSF111369">
    <property type="entry name" value="HlyD-like secretion proteins"/>
    <property type="match status" value="1"/>
</dbReference>